<name>A0A6L2MI78_TANCI</name>
<evidence type="ECO:0000256" key="1">
    <source>
        <dbReference type="SAM" id="MobiDB-lite"/>
    </source>
</evidence>
<dbReference type="EMBL" id="BKCJ010006733">
    <property type="protein sequence ID" value="GEU73658.1"/>
    <property type="molecule type" value="Genomic_DNA"/>
</dbReference>
<proteinExistence type="predicted"/>
<accession>A0A6L2MI78</accession>
<feature type="compositionally biased region" description="Pro residues" evidence="1">
    <location>
        <begin position="88"/>
        <end position="101"/>
    </location>
</feature>
<sequence>MKSTRASISKASKRPKINIIPPKQLFEYLTQDNTKNPSPKLQLSSPSAHNAPSKTPSTKDTSSSSIDYTPKLPMLSSSSSTNGYLSPPMSPPRRVPPPPPTQDEGPGLEDEGPGSEDEGPGSKDEGLGSEEEEAAPEGQQHAVSVVDTTTDELLGLRRCELALGEGSVPITFEIG</sequence>
<comment type="caution">
    <text evidence="2">The sequence shown here is derived from an EMBL/GenBank/DDBJ whole genome shotgun (WGS) entry which is preliminary data.</text>
</comment>
<evidence type="ECO:0000313" key="2">
    <source>
        <dbReference type="EMBL" id="GEU73658.1"/>
    </source>
</evidence>
<feature type="compositionally biased region" description="Low complexity" evidence="1">
    <location>
        <begin position="52"/>
        <end position="65"/>
    </location>
</feature>
<feature type="region of interest" description="Disordered" evidence="1">
    <location>
        <begin position="1"/>
        <end position="147"/>
    </location>
</feature>
<feature type="compositionally biased region" description="Polar residues" evidence="1">
    <location>
        <begin position="30"/>
        <end position="50"/>
    </location>
</feature>
<dbReference type="AlphaFoldDB" id="A0A6L2MI78"/>
<feature type="compositionally biased region" description="Polar residues" evidence="1">
    <location>
        <begin position="1"/>
        <end position="10"/>
    </location>
</feature>
<organism evidence="2">
    <name type="scientific">Tanacetum cinerariifolium</name>
    <name type="common">Dalmatian daisy</name>
    <name type="synonym">Chrysanthemum cinerariifolium</name>
    <dbReference type="NCBI Taxonomy" id="118510"/>
    <lineage>
        <taxon>Eukaryota</taxon>
        <taxon>Viridiplantae</taxon>
        <taxon>Streptophyta</taxon>
        <taxon>Embryophyta</taxon>
        <taxon>Tracheophyta</taxon>
        <taxon>Spermatophyta</taxon>
        <taxon>Magnoliopsida</taxon>
        <taxon>eudicotyledons</taxon>
        <taxon>Gunneridae</taxon>
        <taxon>Pentapetalae</taxon>
        <taxon>asterids</taxon>
        <taxon>campanulids</taxon>
        <taxon>Asterales</taxon>
        <taxon>Asteraceae</taxon>
        <taxon>Asteroideae</taxon>
        <taxon>Anthemideae</taxon>
        <taxon>Anthemidinae</taxon>
        <taxon>Tanacetum</taxon>
    </lineage>
</organism>
<protein>
    <submittedName>
        <fullName evidence="2">Uncharacterized protein</fullName>
    </submittedName>
</protein>
<gene>
    <name evidence="2" type="ORF">Tci_045636</name>
</gene>
<feature type="compositionally biased region" description="Acidic residues" evidence="1">
    <location>
        <begin position="106"/>
        <end position="119"/>
    </location>
</feature>
<reference evidence="2" key="1">
    <citation type="journal article" date="2019" name="Sci. Rep.">
        <title>Draft genome of Tanacetum cinerariifolium, the natural source of mosquito coil.</title>
        <authorList>
            <person name="Yamashiro T."/>
            <person name="Shiraishi A."/>
            <person name="Satake H."/>
            <person name="Nakayama K."/>
        </authorList>
    </citation>
    <scope>NUCLEOTIDE SEQUENCE</scope>
</reference>